<comment type="caution">
    <text evidence="8">The sequence shown here is derived from an EMBL/GenBank/DDBJ whole genome shotgun (WGS) entry which is preliminary data.</text>
</comment>
<feature type="transmembrane region" description="Helical" evidence="7">
    <location>
        <begin position="12"/>
        <end position="33"/>
    </location>
</feature>
<keyword evidence="5 7" id="KW-1133">Transmembrane helix</keyword>
<feature type="transmembrane region" description="Helical" evidence="7">
    <location>
        <begin position="161"/>
        <end position="184"/>
    </location>
</feature>
<dbReference type="PIRSF" id="PIRSF006603">
    <property type="entry name" value="DinF"/>
    <property type="match status" value="1"/>
</dbReference>
<feature type="transmembrane region" description="Helical" evidence="7">
    <location>
        <begin position="95"/>
        <end position="116"/>
    </location>
</feature>
<proteinExistence type="predicted"/>
<reference evidence="8 9" key="1">
    <citation type="submission" date="2024-07" db="EMBL/GenBank/DDBJ databases">
        <title>Uliginosibacterium paludis KCTC:42655.</title>
        <authorList>
            <person name="Kim M.K."/>
        </authorList>
    </citation>
    <scope>NUCLEOTIDE SEQUENCE [LARGE SCALE GENOMIC DNA]</scope>
    <source>
        <strain evidence="8 9">KCTC 42655</strain>
    </source>
</reference>
<feature type="transmembrane region" description="Helical" evidence="7">
    <location>
        <begin position="272"/>
        <end position="295"/>
    </location>
</feature>
<keyword evidence="9" id="KW-1185">Reference proteome</keyword>
<evidence type="ECO:0000313" key="9">
    <source>
        <dbReference type="Proteomes" id="UP001548590"/>
    </source>
</evidence>
<accession>A0ABV2CPZ3</accession>
<name>A0ABV2CPZ3_9RHOO</name>
<dbReference type="RefSeq" id="WP_345923377.1">
    <property type="nucleotide sequence ID" value="NZ_JBDIVF010000001.1"/>
</dbReference>
<comment type="subcellular location">
    <subcellularLocation>
        <location evidence="1">Cell inner membrane</location>
        <topology evidence="1">Multi-pass membrane protein</topology>
    </subcellularLocation>
</comment>
<keyword evidence="4 7" id="KW-0812">Transmembrane</keyword>
<dbReference type="NCBIfam" id="TIGR00797">
    <property type="entry name" value="matE"/>
    <property type="match status" value="1"/>
</dbReference>
<gene>
    <name evidence="8" type="ORF">ABVT11_09130</name>
</gene>
<evidence type="ECO:0000256" key="2">
    <source>
        <dbReference type="ARBA" id="ARBA00022448"/>
    </source>
</evidence>
<dbReference type="Proteomes" id="UP001548590">
    <property type="component" value="Unassembled WGS sequence"/>
</dbReference>
<feature type="transmembrane region" description="Helical" evidence="7">
    <location>
        <begin position="391"/>
        <end position="417"/>
    </location>
</feature>
<protein>
    <submittedName>
        <fullName evidence="8">MATE family efflux transporter</fullName>
    </submittedName>
</protein>
<dbReference type="PANTHER" id="PTHR42925:SF2">
    <property type="entry name" value="NA+ DRIVEN MULTIDRUG EFFLUX PUMP"/>
    <property type="match status" value="1"/>
</dbReference>
<feature type="transmembrane region" description="Helical" evidence="7">
    <location>
        <begin position="190"/>
        <end position="210"/>
    </location>
</feature>
<keyword evidence="2" id="KW-0813">Transport</keyword>
<evidence type="ECO:0000256" key="1">
    <source>
        <dbReference type="ARBA" id="ARBA00004429"/>
    </source>
</evidence>
<evidence type="ECO:0000256" key="7">
    <source>
        <dbReference type="SAM" id="Phobius"/>
    </source>
</evidence>
<evidence type="ECO:0000256" key="3">
    <source>
        <dbReference type="ARBA" id="ARBA00022475"/>
    </source>
</evidence>
<dbReference type="CDD" id="cd13134">
    <property type="entry name" value="MATE_like_8"/>
    <property type="match status" value="1"/>
</dbReference>
<keyword evidence="6 7" id="KW-0472">Membrane</keyword>
<evidence type="ECO:0000313" key="8">
    <source>
        <dbReference type="EMBL" id="MET1489988.1"/>
    </source>
</evidence>
<organism evidence="8 9">
    <name type="scientific">Uliginosibacterium paludis</name>
    <dbReference type="NCBI Taxonomy" id="1615952"/>
    <lineage>
        <taxon>Bacteria</taxon>
        <taxon>Pseudomonadati</taxon>
        <taxon>Pseudomonadota</taxon>
        <taxon>Betaproteobacteria</taxon>
        <taxon>Rhodocyclales</taxon>
        <taxon>Zoogloeaceae</taxon>
        <taxon>Uliginosibacterium</taxon>
    </lineage>
</organism>
<keyword evidence="3" id="KW-1003">Cell membrane</keyword>
<dbReference type="PANTHER" id="PTHR42925">
    <property type="entry name" value="MULTIDRUG AND TOXIN EFFLUX PROTEIN MATE FAMILY"/>
    <property type="match status" value="1"/>
</dbReference>
<dbReference type="InterPro" id="IPR002528">
    <property type="entry name" value="MATE_fam"/>
</dbReference>
<feature type="transmembrane region" description="Helical" evidence="7">
    <location>
        <begin position="316"/>
        <end position="337"/>
    </location>
</feature>
<evidence type="ECO:0000256" key="5">
    <source>
        <dbReference type="ARBA" id="ARBA00022989"/>
    </source>
</evidence>
<dbReference type="Pfam" id="PF01554">
    <property type="entry name" value="MatE"/>
    <property type="match status" value="2"/>
</dbReference>
<evidence type="ECO:0000256" key="6">
    <source>
        <dbReference type="ARBA" id="ARBA00023136"/>
    </source>
</evidence>
<feature type="transmembrane region" description="Helical" evidence="7">
    <location>
        <begin position="246"/>
        <end position="266"/>
    </location>
</feature>
<dbReference type="InterPro" id="IPR048279">
    <property type="entry name" value="MdtK-like"/>
</dbReference>
<feature type="transmembrane region" description="Helical" evidence="7">
    <location>
        <begin position="128"/>
        <end position="149"/>
    </location>
</feature>
<dbReference type="InterPro" id="IPR047135">
    <property type="entry name" value="YsiQ"/>
</dbReference>
<dbReference type="EMBL" id="JBEWLZ010000004">
    <property type="protein sequence ID" value="MET1489988.1"/>
    <property type="molecule type" value="Genomic_DNA"/>
</dbReference>
<evidence type="ECO:0000256" key="4">
    <source>
        <dbReference type="ARBA" id="ARBA00022692"/>
    </source>
</evidence>
<sequence>MNPPARLRLFAITWPIFVENLLMVVMGLFGLWLTSRISTGAVATYGLVNQVFGALQIVFRVVSIGTSVVVTQHHGAGDEAGAHAVARTGLAASAWLGLACLLTLLLAAGGLLALLNLPSGLMPLGEPYMRWLGLALMFDAVSMTMIAVLRAYTHTTESMKIVLAMNLVQILLSVPLMLGVGSWSGWGLEGLAIAMALSRVAAIGLAWRAWREHLVIHVRLPDWLRLARRPLSSILHIGLPGAGEKVAFRISFIISMAMVASFGQSALATHAYVWQAVQLVTLFTNSVGFGTEIVVGHHIGAGRLHRANQVLWRATVWGFCIMLACALASFVLTPLAVARAGADESVLRLVGLIVLIELVLEPGRSFNTVVTSGLRAAGDARFPVKVSMVSVFLFGVGLAWLLGVHAGMGLVGVWIGYAADECSRGLTMLWRWHSLGWVPYARRARRRILAHMRSEA</sequence>